<feature type="transmembrane region" description="Helical" evidence="1">
    <location>
        <begin position="105"/>
        <end position="128"/>
    </location>
</feature>
<evidence type="ECO:0000256" key="1">
    <source>
        <dbReference type="SAM" id="Phobius"/>
    </source>
</evidence>
<dbReference type="AlphaFoldDB" id="A0A9X3EQS7"/>
<sequence>MRAELRAALQDKGDPESLRAARNFGIAAGGGVAGAAILAGWFEAWFGDPGAVAPAIVVAALFGLVAGLVHGRTALVRLGSCIALVAVSLGSLPAVAWYLDRRPEALIVELLLPIFVGGLPGALLFWAVTSMSRRVR</sequence>
<feature type="transmembrane region" description="Helical" evidence="1">
    <location>
        <begin position="20"/>
        <end position="39"/>
    </location>
</feature>
<keyword evidence="1" id="KW-0472">Membrane</keyword>
<dbReference type="Proteomes" id="UP001150924">
    <property type="component" value="Unassembled WGS sequence"/>
</dbReference>
<name>A0A9X3EQS7_9BACT</name>
<keyword evidence="1" id="KW-1133">Transmembrane helix</keyword>
<evidence type="ECO:0000313" key="2">
    <source>
        <dbReference type="EMBL" id="MCY1008569.1"/>
    </source>
</evidence>
<dbReference type="EMBL" id="JAPNKE010000002">
    <property type="protein sequence ID" value="MCY1008569.1"/>
    <property type="molecule type" value="Genomic_DNA"/>
</dbReference>
<proteinExistence type="predicted"/>
<keyword evidence="1" id="KW-0812">Transmembrane</keyword>
<reference evidence="2" key="1">
    <citation type="submission" date="2022-11" db="EMBL/GenBank/DDBJ databases">
        <title>Minimal conservation of predation-associated metabolite biosynthetic gene clusters underscores biosynthetic potential of Myxococcota including descriptions for ten novel species: Archangium lansinium sp. nov., Myxococcus landrumus sp. nov., Nannocystis bai.</title>
        <authorList>
            <person name="Ahearne A."/>
            <person name="Stevens C."/>
            <person name="Phillips K."/>
        </authorList>
    </citation>
    <scope>NUCLEOTIDE SEQUENCE</scope>
    <source>
        <strain evidence="2">Na p29</strain>
    </source>
</reference>
<feature type="transmembrane region" description="Helical" evidence="1">
    <location>
        <begin position="51"/>
        <end position="69"/>
    </location>
</feature>
<organism evidence="2 3">
    <name type="scientific">Nannocystis pusilla</name>
    <dbReference type="NCBI Taxonomy" id="889268"/>
    <lineage>
        <taxon>Bacteria</taxon>
        <taxon>Pseudomonadati</taxon>
        <taxon>Myxococcota</taxon>
        <taxon>Polyangia</taxon>
        <taxon>Nannocystales</taxon>
        <taxon>Nannocystaceae</taxon>
        <taxon>Nannocystis</taxon>
    </lineage>
</organism>
<comment type="caution">
    <text evidence="2">The sequence shown here is derived from an EMBL/GenBank/DDBJ whole genome shotgun (WGS) entry which is preliminary data.</text>
</comment>
<protein>
    <submittedName>
        <fullName evidence="2">Uncharacterized protein</fullName>
    </submittedName>
</protein>
<keyword evidence="3" id="KW-1185">Reference proteome</keyword>
<evidence type="ECO:0000313" key="3">
    <source>
        <dbReference type="Proteomes" id="UP001150924"/>
    </source>
</evidence>
<gene>
    <name evidence="2" type="ORF">OV079_24010</name>
</gene>
<feature type="transmembrane region" description="Helical" evidence="1">
    <location>
        <begin position="81"/>
        <end position="99"/>
    </location>
</feature>
<accession>A0A9X3EQS7</accession>
<dbReference type="RefSeq" id="WP_267771172.1">
    <property type="nucleotide sequence ID" value="NZ_JAPNKE010000002.1"/>
</dbReference>